<keyword evidence="5" id="KW-0472">Membrane</keyword>
<evidence type="ECO:0000313" key="8">
    <source>
        <dbReference type="Proteomes" id="UP000722459"/>
    </source>
</evidence>
<dbReference type="InterPro" id="IPR029044">
    <property type="entry name" value="Nucleotide-diphossugar_trans"/>
</dbReference>
<proteinExistence type="predicted"/>
<comment type="subcellular location">
    <subcellularLocation>
        <location evidence="1">Cell membrane</location>
    </subcellularLocation>
</comment>
<comment type="caution">
    <text evidence="7">The sequence shown here is derived from an EMBL/GenBank/DDBJ whole genome shotgun (WGS) entry which is preliminary data.</text>
</comment>
<dbReference type="PANTHER" id="PTHR43646">
    <property type="entry name" value="GLYCOSYLTRANSFERASE"/>
    <property type="match status" value="1"/>
</dbReference>
<dbReference type="Pfam" id="PF00535">
    <property type="entry name" value="Glycos_transf_2"/>
    <property type="match status" value="1"/>
</dbReference>
<dbReference type="PANTHER" id="PTHR43646:SF2">
    <property type="entry name" value="GLYCOSYLTRANSFERASE 2-LIKE DOMAIN-CONTAINING PROTEIN"/>
    <property type="match status" value="1"/>
</dbReference>
<evidence type="ECO:0000256" key="4">
    <source>
        <dbReference type="ARBA" id="ARBA00022679"/>
    </source>
</evidence>
<reference evidence="7" key="1">
    <citation type="journal article" date="2021" name="ISME J.">
        <title>Mercury methylation by metabolically versatile and cosmopolitan marine bacteria.</title>
        <authorList>
            <person name="Lin H."/>
            <person name="Ascher D.B."/>
            <person name="Myung Y."/>
            <person name="Lamborg C.H."/>
            <person name="Hallam S.J."/>
            <person name="Gionfriddo C.M."/>
            <person name="Holt K.E."/>
            <person name="Moreau J.W."/>
        </authorList>
    </citation>
    <scope>NUCLEOTIDE SEQUENCE</scope>
    <source>
        <strain evidence="7">SI075_bin30</strain>
    </source>
</reference>
<sequence>MSKVVAVIIARDEEANLPKTMQILNDHKANGLIDEIVVVNDASRDKTASTARKLGAKVVTHKRVGGKRKAFVTGVLKANELGATTMLTLDADIVNFSQKSLKKMLKTVKDPRKCLMATAQQHEARRIKKELGRYGAVGNIYSNAIRAINMTALEPLMRDNTKWIVPLTLGVHDKNYRWGLEYALEQLVPKNKKVWLRDCPVYTKEALRKSKNSKDLLRLLKQQVGSRNLIDKIFKKRNEDARLRLKMRKGRKS</sequence>
<dbReference type="GO" id="GO:0016757">
    <property type="term" value="F:glycosyltransferase activity"/>
    <property type="evidence" value="ECO:0007669"/>
    <property type="project" value="UniProtKB-KW"/>
</dbReference>
<evidence type="ECO:0000313" key="7">
    <source>
        <dbReference type="EMBL" id="MBT4870563.1"/>
    </source>
</evidence>
<evidence type="ECO:0000256" key="1">
    <source>
        <dbReference type="ARBA" id="ARBA00004236"/>
    </source>
</evidence>
<feature type="domain" description="Glycosyltransferase 2-like" evidence="6">
    <location>
        <begin position="7"/>
        <end position="121"/>
    </location>
</feature>
<protein>
    <submittedName>
        <fullName evidence="7">Glycosyltransferase</fullName>
    </submittedName>
</protein>
<dbReference type="SUPFAM" id="SSF53448">
    <property type="entry name" value="Nucleotide-diphospho-sugar transferases"/>
    <property type="match status" value="1"/>
</dbReference>
<keyword evidence="3" id="KW-0328">Glycosyltransferase</keyword>
<evidence type="ECO:0000259" key="6">
    <source>
        <dbReference type="Pfam" id="PF00535"/>
    </source>
</evidence>
<dbReference type="GO" id="GO:0005886">
    <property type="term" value="C:plasma membrane"/>
    <property type="evidence" value="ECO:0007669"/>
    <property type="project" value="UniProtKB-SubCell"/>
</dbReference>
<evidence type="ECO:0000256" key="2">
    <source>
        <dbReference type="ARBA" id="ARBA00022475"/>
    </source>
</evidence>
<dbReference type="Gene3D" id="3.90.550.10">
    <property type="entry name" value="Spore Coat Polysaccharide Biosynthesis Protein SpsA, Chain A"/>
    <property type="match status" value="1"/>
</dbReference>
<dbReference type="AlphaFoldDB" id="A0A8T5GEY3"/>
<dbReference type="InterPro" id="IPR001173">
    <property type="entry name" value="Glyco_trans_2-like"/>
</dbReference>
<evidence type="ECO:0000256" key="3">
    <source>
        <dbReference type="ARBA" id="ARBA00022676"/>
    </source>
</evidence>
<accession>A0A8T5GEY3</accession>
<gene>
    <name evidence="7" type="ORF">HON47_03250</name>
</gene>
<keyword evidence="2" id="KW-1003">Cell membrane</keyword>
<keyword evidence="4" id="KW-0808">Transferase</keyword>
<dbReference type="EMBL" id="JABJNZ010000046">
    <property type="protein sequence ID" value="MBT4870563.1"/>
    <property type="molecule type" value="Genomic_DNA"/>
</dbReference>
<dbReference type="Proteomes" id="UP000722459">
    <property type="component" value="Unassembled WGS sequence"/>
</dbReference>
<name>A0A8T5GEY3_9ARCH</name>
<evidence type="ECO:0000256" key="5">
    <source>
        <dbReference type="ARBA" id="ARBA00023136"/>
    </source>
</evidence>
<organism evidence="7 8">
    <name type="scientific">Candidatus Iainarchaeum sp</name>
    <dbReference type="NCBI Taxonomy" id="3101447"/>
    <lineage>
        <taxon>Archaea</taxon>
        <taxon>Candidatus Iainarchaeota</taxon>
        <taxon>Candidatus Iainarchaeia</taxon>
        <taxon>Candidatus Iainarchaeales</taxon>
        <taxon>Candidatus Iainarchaeaceae</taxon>
        <taxon>Candidatus Iainarchaeum</taxon>
    </lineage>
</organism>